<sequence length="119" mass="13845">MTPKPKPKRFRFQPSTRDRLRAPTPSSLLKEFESCLPEQSLYVCRNFTLRYKMEHSSLYLPMRGLWWRGTIRIHPRSATLLGMLPFSSSNGSGEEDWKQMFPIGGSDAGSHFRRGQIKR</sequence>
<proteinExistence type="predicted"/>
<evidence type="ECO:0000313" key="3">
    <source>
        <dbReference type="Proteomes" id="UP001054945"/>
    </source>
</evidence>
<protein>
    <submittedName>
        <fullName evidence="2">Uncharacterized protein</fullName>
    </submittedName>
</protein>
<reference evidence="2 3" key="1">
    <citation type="submission" date="2021-06" db="EMBL/GenBank/DDBJ databases">
        <title>Caerostris extrusa draft genome.</title>
        <authorList>
            <person name="Kono N."/>
            <person name="Arakawa K."/>
        </authorList>
    </citation>
    <scope>NUCLEOTIDE SEQUENCE [LARGE SCALE GENOMIC DNA]</scope>
</reference>
<feature type="compositionally biased region" description="Basic residues" evidence="1">
    <location>
        <begin position="1"/>
        <end position="11"/>
    </location>
</feature>
<comment type="caution">
    <text evidence="2">The sequence shown here is derived from an EMBL/GenBank/DDBJ whole genome shotgun (WGS) entry which is preliminary data.</text>
</comment>
<accession>A0AAV4NF21</accession>
<feature type="region of interest" description="Disordered" evidence="1">
    <location>
        <begin position="97"/>
        <end position="119"/>
    </location>
</feature>
<dbReference type="AlphaFoldDB" id="A0AAV4NF21"/>
<dbReference type="Proteomes" id="UP001054945">
    <property type="component" value="Unassembled WGS sequence"/>
</dbReference>
<keyword evidence="3" id="KW-1185">Reference proteome</keyword>
<organism evidence="2 3">
    <name type="scientific">Caerostris extrusa</name>
    <name type="common">Bark spider</name>
    <name type="synonym">Caerostris bankana</name>
    <dbReference type="NCBI Taxonomy" id="172846"/>
    <lineage>
        <taxon>Eukaryota</taxon>
        <taxon>Metazoa</taxon>
        <taxon>Ecdysozoa</taxon>
        <taxon>Arthropoda</taxon>
        <taxon>Chelicerata</taxon>
        <taxon>Arachnida</taxon>
        <taxon>Araneae</taxon>
        <taxon>Araneomorphae</taxon>
        <taxon>Entelegynae</taxon>
        <taxon>Araneoidea</taxon>
        <taxon>Araneidae</taxon>
        <taxon>Caerostris</taxon>
    </lineage>
</organism>
<feature type="region of interest" description="Disordered" evidence="1">
    <location>
        <begin position="1"/>
        <end position="23"/>
    </location>
</feature>
<evidence type="ECO:0000256" key="1">
    <source>
        <dbReference type="SAM" id="MobiDB-lite"/>
    </source>
</evidence>
<dbReference type="EMBL" id="BPLR01020859">
    <property type="protein sequence ID" value="GIX83326.1"/>
    <property type="molecule type" value="Genomic_DNA"/>
</dbReference>
<gene>
    <name evidence="2" type="ORF">CEXT_500651</name>
</gene>
<evidence type="ECO:0000313" key="2">
    <source>
        <dbReference type="EMBL" id="GIX83326.1"/>
    </source>
</evidence>
<name>A0AAV4NF21_CAEEX</name>